<evidence type="ECO:0000256" key="1">
    <source>
        <dbReference type="HAMAP-Rule" id="MF_02093"/>
    </source>
</evidence>
<keyword evidence="3" id="KW-1185">Reference proteome</keyword>
<keyword evidence="1" id="KW-1003">Cell membrane</keyword>
<evidence type="ECO:0000313" key="2">
    <source>
        <dbReference type="EMBL" id="KAB7730321.1"/>
    </source>
</evidence>
<comment type="caution">
    <text evidence="2">The sequence shown here is derived from an EMBL/GenBank/DDBJ whole genome shotgun (WGS) entry which is preliminary data.</text>
</comment>
<dbReference type="Pfam" id="PF15461">
    <property type="entry name" value="BCD"/>
    <property type="match status" value="1"/>
</dbReference>
<dbReference type="HAMAP" id="MF_02093">
    <property type="entry name" value="Beta_carotene_diox"/>
    <property type="match status" value="1"/>
</dbReference>
<accession>A0A7J5TZ41</accession>
<dbReference type="EMBL" id="WELI01000005">
    <property type="protein sequence ID" value="KAB7730321.1"/>
    <property type="molecule type" value="Genomic_DNA"/>
</dbReference>
<sequence>MIRLLTARVWYRLCQTPTLLTIFVGLFLVTYQFVTGSLPQTLQLGFCAFMLAVAGIPHGALDHLVEHERSVRLNKPFSFRRFIAKYLLTMGLYAIAWLFAPVPCLLVFLLISSWHFGETDLSNAPQTPYWLLARLAAGGFVLGFVLLTHADETSPILSRIVQADAQVMSVWQFVANRAGAVLRGWATLILVLTMLAYSHHPIPLNGARMIRLLSILLLAYFLPLLPSFMLYFGGWHALSSFATLQNFLPVHNQKPYSALKHIWVKSLPLTLLSIFFLLLFTVGWQTIFPNFDPLPILFIFLSLITLPHIEVMYGIDNSSTN</sequence>
<feature type="transmembrane region" description="Helical" evidence="1">
    <location>
        <begin position="210"/>
        <end position="232"/>
    </location>
</feature>
<feature type="transmembrane region" description="Helical" evidence="1">
    <location>
        <begin position="180"/>
        <end position="198"/>
    </location>
</feature>
<proteinExistence type="inferred from homology"/>
<keyword evidence="1" id="KW-0223">Dioxygenase</keyword>
<reference evidence="2 3" key="1">
    <citation type="submission" date="2019-10" db="EMBL/GenBank/DDBJ databases">
        <title>Rudanella paleaurantiibacter sp. nov., isolated from sludge.</title>
        <authorList>
            <person name="Xu S.Q."/>
        </authorList>
    </citation>
    <scope>NUCLEOTIDE SEQUENCE [LARGE SCALE GENOMIC DNA]</scope>
    <source>
        <strain evidence="2 3">HX-22-17</strain>
    </source>
</reference>
<name>A0A7J5TZ41_9BACT</name>
<comment type="similarity">
    <text evidence="1">Belongs to the Brp/Blh beta-carotene diooxygenase family.</text>
</comment>
<evidence type="ECO:0000313" key="3">
    <source>
        <dbReference type="Proteomes" id="UP000488299"/>
    </source>
</evidence>
<feature type="transmembrane region" description="Helical" evidence="1">
    <location>
        <begin position="131"/>
        <end position="149"/>
    </location>
</feature>
<feature type="transmembrane region" description="Helical" evidence="1">
    <location>
        <begin position="262"/>
        <end position="284"/>
    </location>
</feature>
<comment type="caution">
    <text evidence="1">Lacks conserved residue(s) required for the propagation of feature annotation.</text>
</comment>
<dbReference type="GO" id="GO:0005506">
    <property type="term" value="F:iron ion binding"/>
    <property type="evidence" value="ECO:0007669"/>
    <property type="project" value="UniProtKB-UniRule"/>
</dbReference>
<feature type="transmembrane region" description="Helical" evidence="1">
    <location>
        <begin position="86"/>
        <end position="111"/>
    </location>
</feature>
<dbReference type="InterPro" id="IPR022270">
    <property type="entry name" value="Blh_diox"/>
</dbReference>
<protein>
    <recommendedName>
        <fullName evidence="1">Probable beta-carotene 15,15'-dioxygenase</fullName>
        <ecNumber evidence="1">1.13.11.63</ecNumber>
    </recommendedName>
</protein>
<dbReference type="NCBIfam" id="TIGR03753">
    <property type="entry name" value="blh_monoox"/>
    <property type="match status" value="1"/>
</dbReference>
<dbReference type="GO" id="GO:0003834">
    <property type="term" value="F:beta-carotene 15,15'-dioxygenase activity"/>
    <property type="evidence" value="ECO:0007669"/>
    <property type="project" value="UniProtKB-EC"/>
</dbReference>
<comment type="function">
    <text evidence="1">Catalyzes the cleavage of beta-carotene at its central double bond (15,15') to yield two molecules of all-trans-retinal.</text>
</comment>
<dbReference type="GO" id="GO:0010436">
    <property type="term" value="F:carotenoid dioxygenase activity"/>
    <property type="evidence" value="ECO:0007669"/>
    <property type="project" value="UniProtKB-UniRule"/>
</dbReference>
<comment type="catalytic activity">
    <reaction evidence="1">
        <text>all-trans-beta-carotene + O2 = 2 all-trans-retinal</text>
        <dbReference type="Rhea" id="RHEA:32887"/>
        <dbReference type="ChEBI" id="CHEBI:15379"/>
        <dbReference type="ChEBI" id="CHEBI:17579"/>
        <dbReference type="ChEBI" id="CHEBI:17898"/>
        <dbReference type="EC" id="1.13.11.63"/>
    </reaction>
</comment>
<keyword evidence="1" id="KW-0560">Oxidoreductase</keyword>
<feature type="transmembrane region" description="Helical" evidence="1">
    <location>
        <begin position="9"/>
        <end position="31"/>
    </location>
</feature>
<dbReference type="AlphaFoldDB" id="A0A7J5TZ41"/>
<keyword evidence="1" id="KW-0408">Iron</keyword>
<feature type="transmembrane region" description="Helical" evidence="1">
    <location>
        <begin position="43"/>
        <end position="65"/>
    </location>
</feature>
<keyword evidence="1" id="KW-0472">Membrane</keyword>
<comment type="subcellular location">
    <subcellularLocation>
        <location evidence="1">Cell membrane</location>
        <topology evidence="1">Multi-pass membrane protein</topology>
    </subcellularLocation>
</comment>
<comment type="cofactor">
    <cofactor evidence="1">
        <name>Fe(2+)</name>
        <dbReference type="ChEBI" id="CHEBI:29033"/>
    </cofactor>
</comment>
<dbReference type="EC" id="1.13.11.63" evidence="1"/>
<keyword evidence="1" id="KW-0479">Metal-binding</keyword>
<dbReference type="Proteomes" id="UP000488299">
    <property type="component" value="Unassembled WGS sequence"/>
</dbReference>
<dbReference type="GO" id="GO:0005886">
    <property type="term" value="C:plasma membrane"/>
    <property type="evidence" value="ECO:0007669"/>
    <property type="project" value="UniProtKB-SubCell"/>
</dbReference>
<gene>
    <name evidence="2" type="ORF">F5984_14255</name>
</gene>
<organism evidence="2 3">
    <name type="scientific">Rudanella paleaurantiibacter</name>
    <dbReference type="NCBI Taxonomy" id="2614655"/>
    <lineage>
        <taxon>Bacteria</taxon>
        <taxon>Pseudomonadati</taxon>
        <taxon>Bacteroidota</taxon>
        <taxon>Cytophagia</taxon>
        <taxon>Cytophagales</taxon>
        <taxon>Cytophagaceae</taxon>
        <taxon>Rudanella</taxon>
    </lineage>
</organism>
<keyword evidence="1" id="KW-0812">Transmembrane</keyword>
<keyword evidence="1" id="KW-1133">Transmembrane helix</keyword>
<dbReference type="GO" id="GO:0016121">
    <property type="term" value="P:carotene catabolic process"/>
    <property type="evidence" value="ECO:0007669"/>
    <property type="project" value="UniProtKB-UniRule"/>
</dbReference>
<feature type="transmembrane region" description="Helical" evidence="1">
    <location>
        <begin position="296"/>
        <end position="315"/>
    </location>
</feature>